<sequence length="348" mass="37315">MDASQFDSWGRSSPYDDDHDEWREETMQQLQEEEEERKRRRKRRRVLCLMCIGMIAVTAAICIPLLVMPPRPKNETPGAAQDDGGSACTPSCDEDIHYCVGTAAGHMSSMEFSSCIVSTSHHSRRGLVALGSCMSKCNPTTCTLNGTLTTLHHLQCWEDCAFAAADVNCSDVPNRKLGKQASTVLFTGESYTPGPTTSTETPATVASTSSTSSTSTFTSSSTSTSTEPTSTMTTATTTTTPSTVDHGAANDTGSHGDADDKYNNSNDNDDNDDSNSSYNNDCDDNDSNSSNNNDNGDNDSNNNDDHSNNNDNGDNDSNNNNDGNDSSNNDNGDNDNTNDDNDSNTESS</sequence>
<feature type="region of interest" description="Disordered" evidence="1">
    <location>
        <begin position="1"/>
        <end position="38"/>
    </location>
</feature>
<gene>
    <name evidence="3" type="ORF">PTSG_08505</name>
</gene>
<dbReference type="InParanoid" id="F2UJW0"/>
<feature type="compositionally biased region" description="Basic and acidic residues" evidence="1">
    <location>
        <begin position="14"/>
        <end position="26"/>
    </location>
</feature>
<dbReference type="Proteomes" id="UP000007799">
    <property type="component" value="Unassembled WGS sequence"/>
</dbReference>
<dbReference type="EMBL" id="GL832977">
    <property type="protein sequence ID" value="EGD77409.1"/>
    <property type="molecule type" value="Genomic_DNA"/>
</dbReference>
<protein>
    <submittedName>
        <fullName evidence="3">Uncharacterized protein</fullName>
    </submittedName>
</protein>
<feature type="compositionally biased region" description="Acidic residues" evidence="1">
    <location>
        <begin position="332"/>
        <end position="348"/>
    </location>
</feature>
<dbReference type="KEGG" id="sre:PTSG_08505"/>
<keyword evidence="2" id="KW-1133">Transmembrane helix</keyword>
<organism evidence="4">
    <name type="scientific">Salpingoeca rosetta (strain ATCC 50818 / BSB-021)</name>
    <dbReference type="NCBI Taxonomy" id="946362"/>
    <lineage>
        <taxon>Eukaryota</taxon>
        <taxon>Choanoflagellata</taxon>
        <taxon>Craspedida</taxon>
        <taxon>Salpingoecidae</taxon>
        <taxon>Salpingoeca</taxon>
    </lineage>
</organism>
<accession>F2UJW0</accession>
<name>F2UJW0_SALR5</name>
<keyword evidence="2" id="KW-0472">Membrane</keyword>
<feature type="region of interest" description="Disordered" evidence="1">
    <location>
        <begin position="187"/>
        <end position="348"/>
    </location>
</feature>
<evidence type="ECO:0000256" key="1">
    <source>
        <dbReference type="SAM" id="MobiDB-lite"/>
    </source>
</evidence>
<evidence type="ECO:0000313" key="4">
    <source>
        <dbReference type="Proteomes" id="UP000007799"/>
    </source>
</evidence>
<feature type="compositionally biased region" description="Low complexity" evidence="1">
    <location>
        <begin position="287"/>
        <end position="301"/>
    </location>
</feature>
<feature type="compositionally biased region" description="Low complexity" evidence="1">
    <location>
        <begin position="309"/>
        <end position="331"/>
    </location>
</feature>
<dbReference type="RefSeq" id="XP_004990753.1">
    <property type="nucleotide sequence ID" value="XM_004990696.1"/>
</dbReference>
<evidence type="ECO:0000256" key="2">
    <source>
        <dbReference type="SAM" id="Phobius"/>
    </source>
</evidence>
<dbReference type="eggNOG" id="ENOG502SYC5">
    <property type="taxonomic scope" value="Eukaryota"/>
</dbReference>
<dbReference type="AlphaFoldDB" id="F2UJW0"/>
<feature type="compositionally biased region" description="Polar residues" evidence="1">
    <location>
        <begin position="1"/>
        <end position="11"/>
    </location>
</feature>
<feature type="compositionally biased region" description="Low complexity" evidence="1">
    <location>
        <begin position="187"/>
        <end position="243"/>
    </location>
</feature>
<proteinExistence type="predicted"/>
<keyword evidence="4" id="KW-1185">Reference proteome</keyword>
<evidence type="ECO:0000313" key="3">
    <source>
        <dbReference type="EMBL" id="EGD77409.1"/>
    </source>
</evidence>
<reference evidence="3" key="1">
    <citation type="submission" date="2009-08" db="EMBL/GenBank/DDBJ databases">
        <title>Annotation of Salpingoeca rosetta.</title>
        <authorList>
            <consortium name="The Broad Institute Genome Sequencing Platform"/>
            <person name="Russ C."/>
            <person name="Cuomo C."/>
            <person name="Burger G."/>
            <person name="Gray M.W."/>
            <person name="Holland P.W.H."/>
            <person name="King N."/>
            <person name="Lang F.B.F."/>
            <person name="Roger A.J."/>
            <person name="Ruiz-Trillo I."/>
            <person name="Young S.K."/>
            <person name="Zeng Q."/>
            <person name="Gargeya S."/>
            <person name="Alvarado L."/>
            <person name="Berlin A."/>
            <person name="Chapman S.B."/>
            <person name="Chen Z."/>
            <person name="Freedman E."/>
            <person name="Gellesch M."/>
            <person name="Goldberg J."/>
            <person name="Griggs A."/>
            <person name="Gujja S."/>
            <person name="Heilman E."/>
            <person name="Heiman D."/>
            <person name="Howarth C."/>
            <person name="Mehta T."/>
            <person name="Neiman D."/>
            <person name="Pearson M."/>
            <person name="Roberts A."/>
            <person name="Saif S."/>
            <person name="Shea T."/>
            <person name="Shenoy N."/>
            <person name="Sisk P."/>
            <person name="Stolte C."/>
            <person name="Sykes S."/>
            <person name="White J."/>
            <person name="Yandava C."/>
            <person name="Haas B."/>
            <person name="Nusbaum C."/>
            <person name="Birren B."/>
        </authorList>
    </citation>
    <scope>NUCLEOTIDE SEQUENCE [LARGE SCALE GENOMIC DNA]</scope>
    <source>
        <strain evidence="3">ATCC 50818</strain>
    </source>
</reference>
<feature type="transmembrane region" description="Helical" evidence="2">
    <location>
        <begin position="46"/>
        <end position="67"/>
    </location>
</feature>
<keyword evidence="2" id="KW-0812">Transmembrane</keyword>
<dbReference type="GeneID" id="16071311"/>